<evidence type="ECO:0000313" key="1">
    <source>
        <dbReference type="EnsemblMetazoa" id="XP_019760246.1"/>
    </source>
</evidence>
<sequence>MKQGLFDLRGWERPGGINFGDFEETCPVLGLNWYPKGDYFTLNYSFLKDVTLEMNAVTKRQILALAQKVFDSIGFVSPTTLIPKLMLQQLWKDNLSWDQPVTEDLAQKFMSWIKELHCLQQIEIPRWILAGTNEAGELSLNTFCDASQSAYACVVLLRAVRGGEVSVFLLGAKARILSMCKSATKMTIPRLELLAATISARLYSSLVVNFQKEIPCFFWSDSSTVVHWIQRKEQWGVLVWNRVDEIRKMTSAEDWRHFPGVYNPADLPSHECSRKLLLDLRWWEGPRWLYADPTTWSTAVELPNEEEIKEEKKNKLATTFSNLEKPEIWHFNYSAKYTKTVRMFGWIMRFITNCRRPDTKKSGELDADEHNAAEVQILRLLQAESFTGLNDSRLTGFFLAYDEKGLLRIKSRISTRSNSDDFRFPVVLPSKHAIVKSMIMEAHVKSCHVGTQALLSLLRERFGCLVEGKKLDP</sequence>
<dbReference type="Pfam" id="PF05380">
    <property type="entry name" value="Peptidase_A17"/>
    <property type="match status" value="1"/>
</dbReference>
<dbReference type="EnsemblMetazoa" id="XM_019904687.1">
    <property type="protein sequence ID" value="XP_019760246.1"/>
    <property type="gene ID" value="LOC109537799"/>
</dbReference>
<dbReference type="PANTHER" id="PTHR47331">
    <property type="entry name" value="PHD-TYPE DOMAIN-CONTAINING PROTEIN"/>
    <property type="match status" value="1"/>
</dbReference>
<dbReference type="InterPro" id="IPR008042">
    <property type="entry name" value="Retrotrans_Pao"/>
</dbReference>
<reference evidence="1" key="2">
    <citation type="submission" date="2024-08" db="UniProtKB">
        <authorList>
            <consortium name="EnsemblMetazoa"/>
        </authorList>
    </citation>
    <scope>IDENTIFICATION</scope>
</reference>
<evidence type="ECO:0000313" key="2">
    <source>
        <dbReference type="Proteomes" id="UP000019118"/>
    </source>
</evidence>
<proteinExistence type="predicted"/>
<organism evidence="1 2">
    <name type="scientific">Dendroctonus ponderosae</name>
    <name type="common">Mountain pine beetle</name>
    <dbReference type="NCBI Taxonomy" id="77166"/>
    <lineage>
        <taxon>Eukaryota</taxon>
        <taxon>Metazoa</taxon>
        <taxon>Ecdysozoa</taxon>
        <taxon>Arthropoda</taxon>
        <taxon>Hexapoda</taxon>
        <taxon>Insecta</taxon>
        <taxon>Pterygota</taxon>
        <taxon>Neoptera</taxon>
        <taxon>Endopterygota</taxon>
        <taxon>Coleoptera</taxon>
        <taxon>Polyphaga</taxon>
        <taxon>Cucujiformia</taxon>
        <taxon>Curculionidae</taxon>
        <taxon>Scolytinae</taxon>
        <taxon>Dendroctonus</taxon>
    </lineage>
</organism>
<protein>
    <recommendedName>
        <fullName evidence="3">Integrase zinc-binding domain-containing protein</fullName>
    </recommendedName>
</protein>
<accession>A0AAR5PHN1</accession>
<dbReference type="Proteomes" id="UP000019118">
    <property type="component" value="Unassembled WGS sequence"/>
</dbReference>
<reference evidence="2" key="1">
    <citation type="journal article" date="2013" name="Genome Biol.">
        <title>Draft genome of the mountain pine beetle, Dendroctonus ponderosae Hopkins, a major forest pest.</title>
        <authorList>
            <person name="Keeling C.I."/>
            <person name="Yuen M.M."/>
            <person name="Liao N.Y."/>
            <person name="Docking T.R."/>
            <person name="Chan S.K."/>
            <person name="Taylor G.A."/>
            <person name="Palmquist D.L."/>
            <person name="Jackman S.D."/>
            <person name="Nguyen A."/>
            <person name="Li M."/>
            <person name="Henderson H."/>
            <person name="Janes J.K."/>
            <person name="Zhao Y."/>
            <person name="Pandoh P."/>
            <person name="Moore R."/>
            <person name="Sperling F.A."/>
            <person name="Huber D.P."/>
            <person name="Birol I."/>
            <person name="Jones S.J."/>
            <person name="Bohlmann J."/>
        </authorList>
    </citation>
    <scope>NUCLEOTIDE SEQUENCE</scope>
</reference>
<keyword evidence="2" id="KW-1185">Reference proteome</keyword>
<name>A0AAR5PHN1_DENPD</name>
<evidence type="ECO:0008006" key="3">
    <source>
        <dbReference type="Google" id="ProtNLM"/>
    </source>
</evidence>
<dbReference type="AlphaFoldDB" id="A0AAR5PHN1"/>